<evidence type="ECO:0000313" key="2">
    <source>
        <dbReference type="WBParaSite" id="nRc.2.0.1.t07168-RA"/>
    </source>
</evidence>
<dbReference type="WBParaSite" id="nRc.2.0.1.t07168-RA">
    <property type="protein sequence ID" value="nRc.2.0.1.t07168-RA"/>
    <property type="gene ID" value="nRc.2.0.1.g07168"/>
</dbReference>
<protein>
    <submittedName>
        <fullName evidence="2">Uncharacterized protein</fullName>
    </submittedName>
</protein>
<keyword evidence="1" id="KW-1185">Reference proteome</keyword>
<organism evidence="1 2">
    <name type="scientific">Romanomermis culicivorax</name>
    <name type="common">Nematode worm</name>
    <dbReference type="NCBI Taxonomy" id="13658"/>
    <lineage>
        <taxon>Eukaryota</taxon>
        <taxon>Metazoa</taxon>
        <taxon>Ecdysozoa</taxon>
        <taxon>Nematoda</taxon>
        <taxon>Enoplea</taxon>
        <taxon>Dorylaimia</taxon>
        <taxon>Mermithida</taxon>
        <taxon>Mermithoidea</taxon>
        <taxon>Mermithidae</taxon>
        <taxon>Romanomermis</taxon>
    </lineage>
</organism>
<evidence type="ECO:0000313" key="1">
    <source>
        <dbReference type="Proteomes" id="UP000887565"/>
    </source>
</evidence>
<reference evidence="2" key="1">
    <citation type="submission" date="2022-11" db="UniProtKB">
        <authorList>
            <consortium name="WormBaseParasite"/>
        </authorList>
    </citation>
    <scope>IDENTIFICATION</scope>
</reference>
<dbReference type="Proteomes" id="UP000887565">
    <property type="component" value="Unplaced"/>
</dbReference>
<proteinExistence type="predicted"/>
<dbReference type="AlphaFoldDB" id="A0A915I015"/>
<name>A0A915I015_ROMCU</name>
<accession>A0A915I015</accession>
<sequence length="74" mass="8517">MIIQSVNISRAEKYVNKAYVGLFSGKRYGDNGAKQPAGHMRRMMSHCCFMEIFAMGMVNWSYDIDQMECEIARV</sequence>